<dbReference type="EMBL" id="CP102480">
    <property type="protein sequence ID" value="UUX51927.1"/>
    <property type="molecule type" value="Genomic_DNA"/>
</dbReference>
<dbReference type="AlphaFoldDB" id="A0A9J7AX30"/>
<sequence length="429" mass="49060">MKTQETELIRRAQSAAETDTPCSILILNLAGIPHIEDPVFFRILVTSLEKRAGMLKADRFNLVGHRLSFVVEASAAAELERAITQLSELLLSHGKAEIEIIRFDIPAKLDAFFEQARLLVDLARNQVHDSIEEALSDEQENLSRFLSIEETLHSADISSLLREQAIYDFTDDQKPQIVAYEIFCSISDVEDLYSTSIKQNPWLFDHVTALLDERMLAHLTHDHNQADRVISINLHSETILSDGFRRFVQRISQHQLSNLVFELPYMEFLADPDRFQRALDRLAQNKLKVAIDGVAWTSLKSIVKPPSSVRFIKVEWHDQLSEIDDEGRLQILEQLERLGKNRCVLIHCGNLDAVKAGLDAGFRVMQGWGVDEDVAQIRRDYFDRTSAAIRAQNEMMEDLDPDEDDDDHAGGISKWFGKLFKTHHREDEF</sequence>
<name>A0A9J7AX30_9PROT</name>
<feature type="domain" description="EAL" evidence="1">
    <location>
        <begin position="173"/>
        <end position="341"/>
    </location>
</feature>
<dbReference type="KEGG" id="naci:NUH88_09525"/>
<organism evidence="2 3">
    <name type="scientific">Nisaea acidiphila</name>
    <dbReference type="NCBI Taxonomy" id="1862145"/>
    <lineage>
        <taxon>Bacteria</taxon>
        <taxon>Pseudomonadati</taxon>
        <taxon>Pseudomonadota</taxon>
        <taxon>Alphaproteobacteria</taxon>
        <taxon>Rhodospirillales</taxon>
        <taxon>Thalassobaculaceae</taxon>
        <taxon>Nisaea</taxon>
    </lineage>
</organism>
<dbReference type="InterPro" id="IPR001633">
    <property type="entry name" value="EAL_dom"/>
</dbReference>
<dbReference type="Gene3D" id="3.20.20.450">
    <property type="entry name" value="EAL domain"/>
    <property type="match status" value="1"/>
</dbReference>
<proteinExistence type="predicted"/>
<reference evidence="2" key="1">
    <citation type="submission" date="2022-08" db="EMBL/GenBank/DDBJ databases">
        <title>Nisaea acidiphila sp. nov., isolated from a marine algal debris and emended description of the genus Nisaea Urios et al. 2008.</title>
        <authorList>
            <person name="Kwon K."/>
        </authorList>
    </citation>
    <scope>NUCLEOTIDE SEQUENCE</scope>
    <source>
        <strain evidence="2">MEBiC11861</strain>
    </source>
</reference>
<gene>
    <name evidence="2" type="ORF">NUH88_09525</name>
</gene>
<dbReference type="Pfam" id="PF00563">
    <property type="entry name" value="EAL"/>
    <property type="match status" value="1"/>
</dbReference>
<keyword evidence="3" id="KW-1185">Reference proteome</keyword>
<accession>A0A9J7AX30</accession>
<dbReference type="Proteomes" id="UP001060336">
    <property type="component" value="Chromosome"/>
</dbReference>
<evidence type="ECO:0000313" key="3">
    <source>
        <dbReference type="Proteomes" id="UP001060336"/>
    </source>
</evidence>
<dbReference type="RefSeq" id="WP_257771688.1">
    <property type="nucleotide sequence ID" value="NZ_CP102480.1"/>
</dbReference>
<dbReference type="InterPro" id="IPR035919">
    <property type="entry name" value="EAL_sf"/>
</dbReference>
<dbReference type="SUPFAM" id="SSF141868">
    <property type="entry name" value="EAL domain-like"/>
    <property type="match status" value="1"/>
</dbReference>
<evidence type="ECO:0000259" key="1">
    <source>
        <dbReference type="Pfam" id="PF00563"/>
    </source>
</evidence>
<evidence type="ECO:0000313" key="2">
    <source>
        <dbReference type="EMBL" id="UUX51927.1"/>
    </source>
</evidence>
<protein>
    <submittedName>
        <fullName evidence="2">EAL domain-containing protein</fullName>
    </submittedName>
</protein>